<dbReference type="Pfam" id="PF07722">
    <property type="entry name" value="Peptidase_C26"/>
    <property type="match status" value="1"/>
</dbReference>
<keyword evidence="9" id="KW-0812">Transmembrane</keyword>
<name>A0A7S1LYR7_NEODS</name>
<feature type="chain" id="PRO_5031069127" description="folate gamma-glutamyl hydrolase" evidence="10">
    <location>
        <begin position="17"/>
        <end position="375"/>
    </location>
</feature>
<feature type="active site" description="Proton donor" evidence="7">
    <location>
        <position position="245"/>
    </location>
</feature>
<comment type="subcellular location">
    <subcellularLocation>
        <location evidence="1">Secreted</location>
        <location evidence="1">Extracellular space</location>
    </subcellularLocation>
</comment>
<accession>A0A7S1LYR7</accession>
<reference evidence="11" key="1">
    <citation type="submission" date="2021-01" db="EMBL/GenBank/DDBJ databases">
        <authorList>
            <person name="Corre E."/>
            <person name="Pelletier E."/>
            <person name="Niang G."/>
            <person name="Scheremetjew M."/>
            <person name="Finn R."/>
            <person name="Kale V."/>
            <person name="Holt S."/>
            <person name="Cochrane G."/>
            <person name="Meng A."/>
            <person name="Brown T."/>
            <person name="Cohen L."/>
        </authorList>
    </citation>
    <scope>NUCLEOTIDE SEQUENCE</scope>
    <source>
        <strain evidence="11">CCAP 1951/1</strain>
    </source>
</reference>
<dbReference type="GO" id="GO:0046900">
    <property type="term" value="P:tetrahydrofolylpolyglutamate metabolic process"/>
    <property type="evidence" value="ECO:0007669"/>
    <property type="project" value="TreeGrafter"/>
</dbReference>
<evidence type="ECO:0000256" key="3">
    <source>
        <dbReference type="ARBA" id="ARBA00012886"/>
    </source>
</evidence>
<evidence type="ECO:0000256" key="2">
    <source>
        <dbReference type="ARBA" id="ARBA00011083"/>
    </source>
</evidence>
<evidence type="ECO:0000256" key="4">
    <source>
        <dbReference type="ARBA" id="ARBA00022525"/>
    </source>
</evidence>
<proteinExistence type="inferred from homology"/>
<dbReference type="GO" id="GO:0034722">
    <property type="term" value="F:gamma-glutamyl-peptidase activity"/>
    <property type="evidence" value="ECO:0007669"/>
    <property type="project" value="UniProtKB-UniRule"/>
</dbReference>
<evidence type="ECO:0000256" key="5">
    <source>
        <dbReference type="ARBA" id="ARBA00022729"/>
    </source>
</evidence>
<dbReference type="SUPFAM" id="SSF52317">
    <property type="entry name" value="Class I glutamine amidotransferase-like"/>
    <property type="match status" value="1"/>
</dbReference>
<evidence type="ECO:0000256" key="8">
    <source>
        <dbReference type="PROSITE-ProRule" id="PRU00607"/>
    </source>
</evidence>
<evidence type="ECO:0000313" key="11">
    <source>
        <dbReference type="EMBL" id="CAD9117297.1"/>
    </source>
</evidence>
<dbReference type="PANTHER" id="PTHR11315">
    <property type="entry name" value="PROTEASE FAMILY C26 GAMMA-GLUTAMYL HYDROLASE"/>
    <property type="match status" value="1"/>
</dbReference>
<keyword evidence="4" id="KW-0964">Secreted</keyword>
<evidence type="ECO:0000256" key="10">
    <source>
        <dbReference type="SAM" id="SignalP"/>
    </source>
</evidence>
<dbReference type="GO" id="GO:0005576">
    <property type="term" value="C:extracellular region"/>
    <property type="evidence" value="ECO:0007669"/>
    <property type="project" value="UniProtKB-SubCell"/>
</dbReference>
<dbReference type="PANTHER" id="PTHR11315:SF0">
    <property type="entry name" value="FOLATE GAMMA-GLUTAMYL HYDROLASE"/>
    <property type="match status" value="1"/>
</dbReference>
<dbReference type="EC" id="3.4.19.9" evidence="3 8"/>
<keyword evidence="9" id="KW-0472">Membrane</keyword>
<dbReference type="Gene3D" id="3.40.50.880">
    <property type="match status" value="1"/>
</dbReference>
<dbReference type="InterPro" id="IPR015527">
    <property type="entry name" value="Pept_C26_g-glut_hydrolase"/>
</dbReference>
<evidence type="ECO:0000256" key="9">
    <source>
        <dbReference type="SAM" id="Phobius"/>
    </source>
</evidence>
<dbReference type="GO" id="GO:0005773">
    <property type="term" value="C:vacuole"/>
    <property type="evidence" value="ECO:0007669"/>
    <property type="project" value="TreeGrafter"/>
</dbReference>
<keyword evidence="9" id="KW-1133">Transmembrane helix</keyword>
<dbReference type="PROSITE" id="PS51273">
    <property type="entry name" value="GATASE_TYPE_1"/>
    <property type="match status" value="1"/>
</dbReference>
<evidence type="ECO:0000256" key="1">
    <source>
        <dbReference type="ARBA" id="ARBA00004239"/>
    </source>
</evidence>
<feature type="signal peptide" evidence="10">
    <location>
        <begin position="1"/>
        <end position="16"/>
    </location>
</feature>
<evidence type="ECO:0000256" key="7">
    <source>
        <dbReference type="PIRSR" id="PIRSR615527-1"/>
    </source>
</evidence>
<feature type="transmembrane region" description="Helical" evidence="9">
    <location>
        <begin position="327"/>
        <end position="351"/>
    </location>
</feature>
<evidence type="ECO:0000256" key="6">
    <source>
        <dbReference type="ARBA" id="ARBA00022801"/>
    </source>
</evidence>
<dbReference type="EMBL" id="HBGF01023329">
    <property type="protein sequence ID" value="CAD9117297.1"/>
    <property type="molecule type" value="Transcribed_RNA"/>
</dbReference>
<gene>
    <name evidence="11" type="ORF">NDES1114_LOCUS15412</name>
</gene>
<organism evidence="11">
    <name type="scientific">Neobodo designis</name>
    <name type="common">Flagellated protozoan</name>
    <name type="synonym">Bodo designis</name>
    <dbReference type="NCBI Taxonomy" id="312471"/>
    <lineage>
        <taxon>Eukaryota</taxon>
        <taxon>Discoba</taxon>
        <taxon>Euglenozoa</taxon>
        <taxon>Kinetoplastea</taxon>
        <taxon>Metakinetoplastina</taxon>
        <taxon>Neobodonida</taxon>
        <taxon>Neobodo</taxon>
    </lineage>
</organism>
<feature type="active site" description="Nucleophile" evidence="7 8">
    <location>
        <position position="131"/>
    </location>
</feature>
<feature type="active site" evidence="8">
    <location>
        <position position="245"/>
    </location>
</feature>
<dbReference type="InterPro" id="IPR029062">
    <property type="entry name" value="Class_I_gatase-like"/>
</dbReference>
<dbReference type="PROSITE" id="PS51275">
    <property type="entry name" value="PEPTIDASE_C26_GGH"/>
    <property type="match status" value="1"/>
</dbReference>
<keyword evidence="6 8" id="KW-0378">Hydrolase</keyword>
<dbReference type="AlphaFoldDB" id="A0A7S1LYR7"/>
<comment type="similarity">
    <text evidence="2">Belongs to the peptidase C26 family.</text>
</comment>
<protein>
    <recommendedName>
        <fullName evidence="3 8">folate gamma-glutamyl hydrolase</fullName>
        <ecNumber evidence="3 8">3.4.19.9</ecNumber>
    </recommendedName>
</protein>
<comment type="catalytic activity">
    <reaction evidence="8">
        <text>(6S)-5,6,7,8-tetrahydrofolyl-(gamma-L-Glu)(n) + (n-1) H2O = (6S)-5,6,7,8-tetrahydrofolate + (n-1) L-glutamate</text>
        <dbReference type="Rhea" id="RHEA:56784"/>
        <dbReference type="Rhea" id="RHEA-COMP:14738"/>
        <dbReference type="ChEBI" id="CHEBI:15377"/>
        <dbReference type="ChEBI" id="CHEBI:29985"/>
        <dbReference type="ChEBI" id="CHEBI:57453"/>
        <dbReference type="ChEBI" id="CHEBI:141005"/>
        <dbReference type="EC" id="3.4.19.9"/>
    </reaction>
</comment>
<dbReference type="InterPro" id="IPR011697">
    <property type="entry name" value="Peptidase_C26"/>
</dbReference>
<sequence>MRAGFLLLAAVTIVAAKVPNQPHPSIGIFSSPLVDCPEPPSDLEDIHSCVFGTYVRWLEAAGVRVVPMRWDDPLDRKIDLMRNLNGVLFAGGSLDVQPQYYQRFRDRVCEIVNVSKSWNAEGDRFVLWGTCQGFQMLSACIGGSLDVVHDGFKGVAPKMLALNFTRKTQGSRMYGFADDRTLSDLQHSPTTLNYHHEGVLPEDFEAGRPLGDFFDVTSTNSDAVGRQFVSTMEAKNAAIYGVQYHPEWPPFDWSDSRIAKSDGAVRVSKFVSQFLRTQLESNNHTFPTPEHLEAVVIARHPVSYQGYGKERFWVGGVPKATRNTHAALIAIAVFAAAASFVAGAAAGRAIVTRSIRRSPRVGSEKTDGTSLYHEP</sequence>
<keyword evidence="5 10" id="KW-0732">Signal</keyword>